<protein>
    <submittedName>
        <fullName evidence="2">Uncharacterized protein</fullName>
    </submittedName>
</protein>
<evidence type="ECO:0000313" key="3">
    <source>
        <dbReference type="Proteomes" id="UP001432322"/>
    </source>
</evidence>
<dbReference type="EMBL" id="BTSY01000005">
    <property type="protein sequence ID" value="GMT30289.1"/>
    <property type="molecule type" value="Genomic_DNA"/>
</dbReference>
<sequence>APAAAAAKAKKGDEPKKRAGPRVEFRERVSYETETKDNSATMHTAPEQPSSSAGEGKKRKAKVMQLDETSRGREHTRTTQNTREFSKDEASKKKKSRDNSRDKPSKDKSTVDESAKRSKSRNSDMSRTG</sequence>
<evidence type="ECO:0000313" key="2">
    <source>
        <dbReference type="EMBL" id="GMT30289.1"/>
    </source>
</evidence>
<dbReference type="AlphaFoldDB" id="A0AAV5WE35"/>
<dbReference type="Proteomes" id="UP001432322">
    <property type="component" value="Unassembled WGS sequence"/>
</dbReference>
<feature type="compositionally biased region" description="Polar residues" evidence="1">
    <location>
        <begin position="38"/>
        <end position="53"/>
    </location>
</feature>
<evidence type="ECO:0000256" key="1">
    <source>
        <dbReference type="SAM" id="MobiDB-lite"/>
    </source>
</evidence>
<feature type="compositionally biased region" description="Basic and acidic residues" evidence="1">
    <location>
        <begin position="10"/>
        <end position="37"/>
    </location>
</feature>
<feature type="non-terminal residue" evidence="2">
    <location>
        <position position="1"/>
    </location>
</feature>
<reference evidence="2" key="1">
    <citation type="submission" date="2023-10" db="EMBL/GenBank/DDBJ databases">
        <title>Genome assembly of Pristionchus species.</title>
        <authorList>
            <person name="Yoshida K."/>
            <person name="Sommer R.J."/>
        </authorList>
    </citation>
    <scope>NUCLEOTIDE SEQUENCE</scope>
    <source>
        <strain evidence="2">RS5133</strain>
    </source>
</reference>
<feature type="region of interest" description="Disordered" evidence="1">
    <location>
        <begin position="1"/>
        <end position="129"/>
    </location>
</feature>
<accession>A0AAV5WE35</accession>
<feature type="compositionally biased region" description="Basic and acidic residues" evidence="1">
    <location>
        <begin position="84"/>
        <end position="129"/>
    </location>
</feature>
<keyword evidence="3" id="KW-1185">Reference proteome</keyword>
<feature type="compositionally biased region" description="Basic and acidic residues" evidence="1">
    <location>
        <begin position="68"/>
        <end position="77"/>
    </location>
</feature>
<name>A0AAV5WE35_9BILA</name>
<organism evidence="2 3">
    <name type="scientific">Pristionchus fissidentatus</name>
    <dbReference type="NCBI Taxonomy" id="1538716"/>
    <lineage>
        <taxon>Eukaryota</taxon>
        <taxon>Metazoa</taxon>
        <taxon>Ecdysozoa</taxon>
        <taxon>Nematoda</taxon>
        <taxon>Chromadorea</taxon>
        <taxon>Rhabditida</taxon>
        <taxon>Rhabditina</taxon>
        <taxon>Diplogasteromorpha</taxon>
        <taxon>Diplogasteroidea</taxon>
        <taxon>Neodiplogasteridae</taxon>
        <taxon>Pristionchus</taxon>
    </lineage>
</organism>
<gene>
    <name evidence="2" type="ORF">PFISCL1PPCAC_21586</name>
</gene>
<comment type="caution">
    <text evidence="2">The sequence shown here is derived from an EMBL/GenBank/DDBJ whole genome shotgun (WGS) entry which is preliminary data.</text>
</comment>
<proteinExistence type="predicted"/>